<feature type="binding site" evidence="6">
    <location>
        <begin position="44"/>
        <end position="45"/>
    </location>
    <ligand>
        <name>FAD</name>
        <dbReference type="ChEBI" id="CHEBI:57692"/>
    </ligand>
</feature>
<evidence type="ECO:0000256" key="1">
    <source>
        <dbReference type="ARBA" id="ARBA00001974"/>
    </source>
</evidence>
<dbReference type="GO" id="GO:0071949">
    <property type="term" value="F:FAD binding"/>
    <property type="evidence" value="ECO:0007669"/>
    <property type="project" value="InterPro"/>
</dbReference>
<keyword evidence="5" id="KW-0560">Oxidoreductase</keyword>
<evidence type="ECO:0000256" key="6">
    <source>
        <dbReference type="PIRSR" id="PIRSR000189-1"/>
    </source>
</evidence>
<comment type="cofactor">
    <cofactor evidence="1 6">
        <name>FAD</name>
        <dbReference type="ChEBI" id="CHEBI:57692"/>
    </cofactor>
</comment>
<feature type="domain" description="FAD dependent oxidoreductase" evidence="7">
    <location>
        <begin position="7"/>
        <end position="365"/>
    </location>
</feature>
<accession>A0A6P8JBA3</accession>
<evidence type="ECO:0000313" key="9">
    <source>
        <dbReference type="RefSeq" id="XP_031574963.1"/>
    </source>
</evidence>
<evidence type="ECO:0000259" key="7">
    <source>
        <dbReference type="Pfam" id="PF01266"/>
    </source>
</evidence>
<dbReference type="GO" id="GO:0005737">
    <property type="term" value="C:cytoplasm"/>
    <property type="evidence" value="ECO:0007669"/>
    <property type="project" value="TreeGrafter"/>
</dbReference>
<dbReference type="GO" id="GO:0019478">
    <property type="term" value="P:D-amino acid catabolic process"/>
    <property type="evidence" value="ECO:0007669"/>
    <property type="project" value="TreeGrafter"/>
</dbReference>
<dbReference type="GeneID" id="116308633"/>
<comment type="similarity">
    <text evidence="2">Belongs to the DAMOX/DASOX family.</text>
</comment>
<proteinExistence type="inferred from homology"/>
<evidence type="ECO:0000256" key="5">
    <source>
        <dbReference type="ARBA" id="ARBA00023002"/>
    </source>
</evidence>
<reference evidence="9" key="1">
    <citation type="submission" date="2025-08" db="UniProtKB">
        <authorList>
            <consortium name="RefSeq"/>
        </authorList>
    </citation>
    <scope>IDENTIFICATION</scope>
    <source>
        <tissue evidence="9">Tentacle</tissue>
    </source>
</reference>
<dbReference type="Gene3D" id="3.30.9.10">
    <property type="entry name" value="D-Amino Acid Oxidase, subunit A, domain 2"/>
    <property type="match status" value="1"/>
</dbReference>
<dbReference type="KEGG" id="aten:116308633"/>
<dbReference type="PANTHER" id="PTHR11530:SF25">
    <property type="entry name" value="FAD DEPENDENT OXIDOREDUCTASE DOMAIN-CONTAINING PROTEIN"/>
    <property type="match status" value="1"/>
</dbReference>
<dbReference type="PANTHER" id="PTHR11530">
    <property type="entry name" value="D-AMINO ACID OXIDASE"/>
    <property type="match status" value="1"/>
</dbReference>
<name>A0A6P8JBA3_ACTTE</name>
<sequence length="379" mass="42194">MKSKSALVIGAGVIGATTAYELLEKGYDVTLLAKQFAQGDYSVTSEVASAQWEFPPGICGRHRLVDFNLENPKKWTMVSYKKFLALSKNSSQTGVVWRPLYVFLPEKMEETPEQIQRIKDMSIIPTFKHSTNFIKQIGISPTAIVPVVDCYTVDAPTIDTVKFIEWLYKQCRAKGAKFANGEIKGKLIGQIEDLKAKYNVNVVVNCTGLAARELADDKKVSPLRGYVLKIRNDGVLMPKLDFSIIFHHAIFLNPGKDNSNVHIYIIPRGDHSIWIGGSVEEHETDLTGVDMSHAIPRRLLDNAKAFFPPLRAFDYKDVDQVIAGLRPAREDEIRNEIDPECASLIHNYGHAGNGIYLSWGSAVDVVKLADKAVGIFSKL</sequence>
<dbReference type="InterPro" id="IPR006181">
    <property type="entry name" value="D-amino_acid_oxidase_CS"/>
</dbReference>
<dbReference type="RefSeq" id="XP_031574963.1">
    <property type="nucleotide sequence ID" value="XM_031719103.1"/>
</dbReference>
<dbReference type="OrthoDB" id="2015447at2759"/>
<dbReference type="SUPFAM" id="SSF51971">
    <property type="entry name" value="Nucleotide-binding domain"/>
    <property type="match status" value="1"/>
</dbReference>
<dbReference type="AlphaFoldDB" id="A0A6P8JBA3"/>
<protein>
    <submittedName>
        <fullName evidence="9">D-amino-acid oxidase-like</fullName>
    </submittedName>
</protein>
<feature type="binding site" evidence="6">
    <location>
        <position position="326"/>
    </location>
    <ligand>
        <name>D-dopa</name>
        <dbReference type="ChEBI" id="CHEBI:149689"/>
    </ligand>
</feature>
<gene>
    <name evidence="9" type="primary">LOC116308633</name>
</gene>
<evidence type="ECO:0000256" key="4">
    <source>
        <dbReference type="ARBA" id="ARBA00022827"/>
    </source>
</evidence>
<feature type="binding site" evidence="6">
    <location>
        <position position="352"/>
    </location>
    <ligand>
        <name>D-dopa</name>
        <dbReference type="ChEBI" id="CHEBI:149689"/>
    </ligand>
</feature>
<evidence type="ECO:0000256" key="2">
    <source>
        <dbReference type="ARBA" id="ARBA00006730"/>
    </source>
</evidence>
<keyword evidence="8" id="KW-1185">Reference proteome</keyword>
<dbReference type="Gene3D" id="3.40.50.720">
    <property type="entry name" value="NAD(P)-binding Rossmann-like Domain"/>
    <property type="match status" value="1"/>
</dbReference>
<evidence type="ECO:0000256" key="3">
    <source>
        <dbReference type="ARBA" id="ARBA00022630"/>
    </source>
</evidence>
<dbReference type="InParanoid" id="A0A6P8JBA3"/>
<dbReference type="InterPro" id="IPR023209">
    <property type="entry name" value="DAO"/>
</dbReference>
<organism evidence="8 9">
    <name type="scientific">Actinia tenebrosa</name>
    <name type="common">Australian red waratah sea anemone</name>
    <dbReference type="NCBI Taxonomy" id="6105"/>
    <lineage>
        <taxon>Eukaryota</taxon>
        <taxon>Metazoa</taxon>
        <taxon>Cnidaria</taxon>
        <taxon>Anthozoa</taxon>
        <taxon>Hexacorallia</taxon>
        <taxon>Actiniaria</taxon>
        <taxon>Actiniidae</taxon>
        <taxon>Actinia</taxon>
    </lineage>
</organism>
<keyword evidence="4 6" id="KW-0274">FAD</keyword>
<dbReference type="PIRSF" id="PIRSF000189">
    <property type="entry name" value="D-aa_oxidase"/>
    <property type="match status" value="1"/>
</dbReference>
<dbReference type="GO" id="GO:0003884">
    <property type="term" value="F:D-amino-acid oxidase activity"/>
    <property type="evidence" value="ECO:0007669"/>
    <property type="project" value="InterPro"/>
</dbReference>
<feature type="binding site" evidence="6">
    <location>
        <position position="207"/>
    </location>
    <ligand>
        <name>FAD</name>
        <dbReference type="ChEBI" id="CHEBI:57692"/>
    </ligand>
</feature>
<dbReference type="Proteomes" id="UP000515163">
    <property type="component" value="Unplaced"/>
</dbReference>
<feature type="binding site" evidence="6">
    <location>
        <position position="247"/>
    </location>
    <ligand>
        <name>D-dopa</name>
        <dbReference type="ChEBI" id="CHEBI:149689"/>
    </ligand>
</feature>
<keyword evidence="3" id="KW-0285">Flavoprotein</keyword>
<dbReference type="Pfam" id="PF01266">
    <property type="entry name" value="DAO"/>
    <property type="match status" value="1"/>
</dbReference>
<dbReference type="InterPro" id="IPR006076">
    <property type="entry name" value="FAD-dep_OxRdtase"/>
</dbReference>
<dbReference type="SUPFAM" id="SSF54373">
    <property type="entry name" value="FAD-linked reductases, C-terminal domain"/>
    <property type="match status" value="1"/>
</dbReference>
<dbReference type="PROSITE" id="PS00677">
    <property type="entry name" value="DAO"/>
    <property type="match status" value="1"/>
</dbReference>
<feature type="binding site" evidence="6">
    <location>
        <position position="264"/>
    </location>
    <ligand>
        <name>D-dopa</name>
        <dbReference type="ChEBI" id="CHEBI:149689"/>
    </ligand>
</feature>
<evidence type="ECO:0000313" key="8">
    <source>
        <dbReference type="Proteomes" id="UP000515163"/>
    </source>
</evidence>